<dbReference type="InterPro" id="IPR000998">
    <property type="entry name" value="MAM_dom"/>
</dbReference>
<feature type="chain" id="PRO_5043405385" evidence="4">
    <location>
        <begin position="25"/>
        <end position="1195"/>
    </location>
</feature>
<dbReference type="PANTHER" id="PTHR23282">
    <property type="entry name" value="APICAL ENDOSOMAL GLYCOPROTEIN PRECURSOR"/>
    <property type="match status" value="1"/>
</dbReference>
<dbReference type="PROSITE" id="PS50068">
    <property type="entry name" value="LDLRA_2"/>
    <property type="match status" value="3"/>
</dbReference>
<dbReference type="SMART" id="SM00137">
    <property type="entry name" value="MAM"/>
    <property type="match status" value="5"/>
</dbReference>
<dbReference type="EMBL" id="BLXT01001414">
    <property type="protein sequence ID" value="GFN85437.1"/>
    <property type="molecule type" value="Genomic_DNA"/>
</dbReference>
<protein>
    <submittedName>
        <fullName evidence="6">MAM and LDL-receptor class a domain-containing protein</fullName>
    </submittedName>
</protein>
<sequence length="1195" mass="133114">MKGKCVDLLFSVLIAALLLASLNAEEETDDDFIHVTGTISTGRKFESTVFPESTQVQCVSYVALTTGRDPVPVRAFLVDAVTGEDLFTAGSHRDSISGTPTLFHFDLEPHTDPYQLVIEVDDGVSALVTVYDLEIAKGKCKDSDSSCDFEASTCQFTNNDVYKSSWERYRPLDDNEAGTYTPNVDADVGAVSGSYMRARVNKSSGAAELSTHVNLEEAGPTCIQFYFSIYGKGSLEIRKEGTKTPVKTLTNIEPSQKNINLKWKYAHVEIAAQESYVLSFLANPHQSGGESWMAIDDVKIKRYGCFETDQPVKPSSPPVNVESSCDFEGPCTDKWITKTSANGNPWTIRTGKDTNNEPHYDHTKGDPTGKFMYVWFPQKKDKEISVLRGPDFDRSNHDGLENCFSFWYYLHGPVVPRLSVYFHWPGNNSDVIWMTEHSHWPAWQQAFVHIPDPGDELGHTPGEDSVPQTLWSRSGGQGDFPVWRQARVDIPVKRTLKDSLKDFQLHLIGTVGSRIGADIAVDEISVHYNPCSDVIEDDDFMIECKNSSLGQTITRTQVCNFIPECPGGEDEEVCGNCDFSKTEGFCQYVDVSFGEILWEHSSAQPPELLEGIPRRPKDSPAKRKGDFLFVSHLFDEERGQMIARLETDFTFGPSPPTCQLRFSYFVSSTSSPALQVIIHQSAEETVIFSANSYMVSWATVTLNIGSIDAKFKIAFLGQKQFGRVDEGDVAIDDIQMINCEFPPIVDTCKPTESRCTRGSCVDVSRICDFNDDCGDQSDEEDCDSKLYILRTNFEEGFGEWTVQDDALTAKWLIQDGRAGQNNDLEPGRDHTVGNLNGHYMIKTRSNKLPSRLISPVLMAPSSSTTCQLRLYYYIIGTHNLIQLRVYTRTEQPGDEKLIFERFTSHGQAWTRADIEIEDTEHAFQIIIEGTDGHSDSVLALDDISLYGCMFNFNRTLPQGTPTPTPDPCPASKHRCQDGTCLDRSEVHECDFLEDCPDGSDEQNCDRTLPQGTRTPTPDPCPASKHRCQDGTCLDRSEVHECDFLEDCPDGSDEQNCGSCDFETNMCGWHDESLGIYSWVYRASSQQPQPSSDSTKDTEGKGHFMLLQTHSAGIAKDPALLLSPEFSETGPQCTFSFSYYTNVDHVEDALIIQTQRYDDTGTENAVDLPKVSGIPASIGEWTRVSVNIGKSATPIH</sequence>
<keyword evidence="4" id="KW-0732">Signal</keyword>
<feature type="disulfide bond" evidence="2">
    <location>
        <begin position="1020"/>
        <end position="1032"/>
    </location>
</feature>
<comment type="caution">
    <text evidence="2">Lacks conserved residue(s) required for the propagation of feature annotation.</text>
</comment>
<feature type="disulfide bond" evidence="2">
    <location>
        <begin position="755"/>
        <end position="773"/>
    </location>
</feature>
<dbReference type="PROSITE" id="PS50060">
    <property type="entry name" value="MAM_2"/>
    <property type="match status" value="5"/>
</dbReference>
<evidence type="ECO:0000259" key="5">
    <source>
        <dbReference type="PROSITE" id="PS50060"/>
    </source>
</evidence>
<dbReference type="PRINTS" id="PR00261">
    <property type="entry name" value="LDLRECEPTOR"/>
</dbReference>
<feature type="region of interest" description="Disordered" evidence="3">
    <location>
        <begin position="997"/>
        <end position="1024"/>
    </location>
</feature>
<keyword evidence="7" id="KW-1185">Reference proteome</keyword>
<feature type="domain" description="MAM" evidence="5">
    <location>
        <begin position="765"/>
        <end position="950"/>
    </location>
</feature>
<feature type="disulfide bond" evidence="2">
    <location>
        <begin position="1041"/>
        <end position="1056"/>
    </location>
</feature>
<accession>A0AAV3YSU0</accession>
<dbReference type="Gene3D" id="2.60.120.200">
    <property type="match status" value="6"/>
</dbReference>
<evidence type="ECO:0000313" key="7">
    <source>
        <dbReference type="Proteomes" id="UP000735302"/>
    </source>
</evidence>
<dbReference type="InterPro" id="IPR023415">
    <property type="entry name" value="LDLR_class-A_CS"/>
</dbReference>
<feature type="domain" description="MAM" evidence="5">
    <location>
        <begin position="575"/>
        <end position="741"/>
    </location>
</feature>
<dbReference type="Proteomes" id="UP000735302">
    <property type="component" value="Unassembled WGS sequence"/>
</dbReference>
<evidence type="ECO:0000313" key="6">
    <source>
        <dbReference type="EMBL" id="GFN85437.1"/>
    </source>
</evidence>
<feature type="disulfide bond" evidence="2">
    <location>
        <begin position="748"/>
        <end position="760"/>
    </location>
</feature>
<name>A0AAV3YSU0_9GAST</name>
<evidence type="ECO:0000256" key="4">
    <source>
        <dbReference type="SAM" id="SignalP"/>
    </source>
</evidence>
<feature type="non-terminal residue" evidence="6">
    <location>
        <position position="1195"/>
    </location>
</feature>
<feature type="disulfide bond" evidence="2">
    <location>
        <begin position="989"/>
        <end position="1004"/>
    </location>
</feature>
<feature type="domain" description="MAM" evidence="5">
    <location>
        <begin position="323"/>
        <end position="533"/>
    </location>
</feature>
<dbReference type="SMART" id="SM00192">
    <property type="entry name" value="LDLa"/>
    <property type="match status" value="4"/>
</dbReference>
<evidence type="ECO:0000256" key="2">
    <source>
        <dbReference type="PROSITE-ProRule" id="PRU00124"/>
    </source>
</evidence>
<dbReference type="InterPro" id="IPR051560">
    <property type="entry name" value="MAM_domain-containing"/>
</dbReference>
<dbReference type="CDD" id="cd06263">
    <property type="entry name" value="MAM"/>
    <property type="match status" value="2"/>
</dbReference>
<feature type="domain" description="MAM" evidence="5">
    <location>
        <begin position="1057"/>
        <end position="1195"/>
    </location>
</feature>
<feature type="disulfide bond" evidence="2">
    <location>
        <begin position="767"/>
        <end position="782"/>
    </location>
</feature>
<dbReference type="GO" id="GO:0016020">
    <property type="term" value="C:membrane"/>
    <property type="evidence" value="ECO:0007669"/>
    <property type="project" value="InterPro"/>
</dbReference>
<dbReference type="SUPFAM" id="SSF57424">
    <property type="entry name" value="LDL receptor-like module"/>
    <property type="match status" value="3"/>
</dbReference>
<gene>
    <name evidence="6" type="ORF">PoB_001194300</name>
</gene>
<dbReference type="SUPFAM" id="SSF49899">
    <property type="entry name" value="Concanavalin A-like lectins/glucanases"/>
    <property type="match status" value="5"/>
</dbReference>
<keyword evidence="1 2" id="KW-1015">Disulfide bond</keyword>
<organism evidence="6 7">
    <name type="scientific">Plakobranchus ocellatus</name>
    <dbReference type="NCBI Taxonomy" id="259542"/>
    <lineage>
        <taxon>Eukaryota</taxon>
        <taxon>Metazoa</taxon>
        <taxon>Spiralia</taxon>
        <taxon>Lophotrochozoa</taxon>
        <taxon>Mollusca</taxon>
        <taxon>Gastropoda</taxon>
        <taxon>Heterobranchia</taxon>
        <taxon>Euthyneura</taxon>
        <taxon>Panpulmonata</taxon>
        <taxon>Sacoglossa</taxon>
        <taxon>Placobranchoidea</taxon>
        <taxon>Plakobranchidae</taxon>
        <taxon>Plakobranchus</taxon>
    </lineage>
</organism>
<evidence type="ECO:0000256" key="1">
    <source>
        <dbReference type="ARBA" id="ARBA00023157"/>
    </source>
</evidence>
<dbReference type="InterPro" id="IPR013320">
    <property type="entry name" value="ConA-like_dom_sf"/>
</dbReference>
<dbReference type="Pfam" id="PF00629">
    <property type="entry name" value="MAM"/>
    <property type="match status" value="5"/>
</dbReference>
<evidence type="ECO:0000256" key="3">
    <source>
        <dbReference type="SAM" id="MobiDB-lite"/>
    </source>
</evidence>
<dbReference type="PROSITE" id="PS01209">
    <property type="entry name" value="LDLRA_1"/>
    <property type="match status" value="1"/>
</dbReference>
<dbReference type="Gene3D" id="4.10.400.10">
    <property type="entry name" value="Low-density Lipoprotein Receptor"/>
    <property type="match status" value="3"/>
</dbReference>
<dbReference type="PANTHER" id="PTHR23282:SF101">
    <property type="entry name" value="MAM DOMAIN-CONTAINING PROTEIN"/>
    <property type="match status" value="1"/>
</dbReference>
<reference evidence="6 7" key="1">
    <citation type="journal article" date="2021" name="Elife">
        <title>Chloroplast acquisition without the gene transfer in kleptoplastic sea slugs, Plakobranchus ocellatus.</title>
        <authorList>
            <person name="Maeda T."/>
            <person name="Takahashi S."/>
            <person name="Yoshida T."/>
            <person name="Shimamura S."/>
            <person name="Takaki Y."/>
            <person name="Nagai Y."/>
            <person name="Toyoda A."/>
            <person name="Suzuki Y."/>
            <person name="Arimoto A."/>
            <person name="Ishii H."/>
            <person name="Satoh N."/>
            <person name="Nishiyama T."/>
            <person name="Hasebe M."/>
            <person name="Maruyama T."/>
            <person name="Minagawa J."/>
            <person name="Obokata J."/>
            <person name="Shigenobu S."/>
        </authorList>
    </citation>
    <scope>NUCLEOTIDE SEQUENCE [LARGE SCALE GENOMIC DNA]</scope>
</reference>
<dbReference type="CDD" id="cd00112">
    <property type="entry name" value="LDLa"/>
    <property type="match status" value="3"/>
</dbReference>
<dbReference type="AlphaFoldDB" id="A0AAV3YSU0"/>
<dbReference type="InterPro" id="IPR002172">
    <property type="entry name" value="LDrepeatLR_classA_rpt"/>
</dbReference>
<feature type="signal peptide" evidence="4">
    <location>
        <begin position="1"/>
        <end position="24"/>
    </location>
</feature>
<feature type="domain" description="MAM" evidence="5">
    <location>
        <begin position="145"/>
        <end position="307"/>
    </location>
</feature>
<feature type="disulfide bond" evidence="2">
    <location>
        <begin position="968"/>
        <end position="980"/>
    </location>
</feature>
<proteinExistence type="predicted"/>
<dbReference type="Pfam" id="PF00057">
    <property type="entry name" value="Ldl_recept_a"/>
    <property type="match status" value="1"/>
</dbReference>
<dbReference type="InterPro" id="IPR036055">
    <property type="entry name" value="LDL_receptor-like_sf"/>
</dbReference>
<comment type="caution">
    <text evidence="6">The sequence shown here is derived from an EMBL/GenBank/DDBJ whole genome shotgun (WGS) entry which is preliminary data.</text>
</comment>